<feature type="domain" description="PAS" evidence="2">
    <location>
        <begin position="79"/>
        <end position="153"/>
    </location>
</feature>
<dbReference type="SMART" id="SM00052">
    <property type="entry name" value="EAL"/>
    <property type="match status" value="1"/>
</dbReference>
<dbReference type="InterPro" id="IPR035965">
    <property type="entry name" value="PAS-like_dom_sf"/>
</dbReference>
<dbReference type="PANTHER" id="PTHR44757">
    <property type="entry name" value="DIGUANYLATE CYCLASE DGCP"/>
    <property type="match status" value="1"/>
</dbReference>
<evidence type="ECO:0000259" key="5">
    <source>
        <dbReference type="PROSITE" id="PS50887"/>
    </source>
</evidence>
<dbReference type="KEGG" id="dma:DMR_36460"/>
<evidence type="ECO:0000313" key="6">
    <source>
        <dbReference type="EMBL" id="BAH77137.1"/>
    </source>
</evidence>
<feature type="domain" description="PAS" evidence="2">
    <location>
        <begin position="206"/>
        <end position="278"/>
    </location>
</feature>
<evidence type="ECO:0000259" key="4">
    <source>
        <dbReference type="PROSITE" id="PS50883"/>
    </source>
</evidence>
<dbReference type="Pfam" id="PF00990">
    <property type="entry name" value="GGDEF"/>
    <property type="match status" value="1"/>
</dbReference>
<dbReference type="InterPro" id="IPR043128">
    <property type="entry name" value="Rev_trsase/Diguanyl_cyclase"/>
</dbReference>
<accession>C4XM09</accession>
<name>C4XM09_SOLM1</name>
<dbReference type="RefSeq" id="WP_015862279.1">
    <property type="nucleotide sequence ID" value="NC_012796.1"/>
</dbReference>
<dbReference type="SMART" id="SM00086">
    <property type="entry name" value="PAC"/>
    <property type="match status" value="2"/>
</dbReference>
<dbReference type="Pfam" id="PF13426">
    <property type="entry name" value="PAS_9"/>
    <property type="match status" value="2"/>
</dbReference>
<keyword evidence="1" id="KW-0472">Membrane</keyword>
<dbReference type="InterPro" id="IPR000014">
    <property type="entry name" value="PAS"/>
</dbReference>
<dbReference type="eggNOG" id="COG5001">
    <property type="taxonomic scope" value="Bacteria"/>
</dbReference>
<dbReference type="Pfam" id="PF00563">
    <property type="entry name" value="EAL"/>
    <property type="match status" value="1"/>
</dbReference>
<dbReference type="InterPro" id="IPR001633">
    <property type="entry name" value="EAL_dom"/>
</dbReference>
<dbReference type="Proteomes" id="UP000009071">
    <property type="component" value="Chromosome"/>
</dbReference>
<dbReference type="AlphaFoldDB" id="C4XM09"/>
<keyword evidence="1" id="KW-1133">Transmembrane helix</keyword>
<dbReference type="SMART" id="SM00267">
    <property type="entry name" value="GGDEF"/>
    <property type="match status" value="1"/>
</dbReference>
<dbReference type="Gene3D" id="3.30.450.20">
    <property type="entry name" value="PAS domain"/>
    <property type="match status" value="2"/>
</dbReference>
<dbReference type="Gene3D" id="3.20.20.450">
    <property type="entry name" value="EAL domain"/>
    <property type="match status" value="1"/>
</dbReference>
<dbReference type="InterPro" id="IPR052155">
    <property type="entry name" value="Biofilm_reg_signaling"/>
</dbReference>
<gene>
    <name evidence="6" type="ordered locus">DMR_36460</name>
</gene>
<dbReference type="EMBL" id="AP010904">
    <property type="protein sequence ID" value="BAH77137.1"/>
    <property type="molecule type" value="Genomic_DNA"/>
</dbReference>
<feature type="domain" description="PAC" evidence="3">
    <location>
        <begin position="155"/>
        <end position="205"/>
    </location>
</feature>
<keyword evidence="7" id="KW-1185">Reference proteome</keyword>
<sequence>MLSLKPSRIVAIYAVVSALWILFSDRAVGILFSNSISTITLLSTFKGWLYIGIVSIILYAFLKKYERENIEQQKILFESEKRFRTIFDSASDCIFIHDAKTGKIVDVNSRTCKVFRYAREEILALDVGKISSGIYPYTQEEAVNKIHQTLNGDMLSFEWQCKTKDGQVFWGQVCTSVATINGDVQVIVNLQDISEHKRAEHILIEERKFTNAVLESVPGLLYLYNDEGLLIRWNKQHETITGYSGQELAQMHLLDWYKGDELTQKKITSAINRVVKDGSATEEADLQTKTGARIPFYFTAVSLEIEGKLYFVGTGIDITEQKKLEQQLLFRALHDPLTGLANRVLCMDRISQASERLSRNPNHEFAVVFIDLNNFKSINDSFGHEAGDQVLCEVANRIHGCARKTDTVCRYGGDEFIILLTEINKPDTIEAIHRIQCVLKTYFVVNTHILQISASYGIAYGENEKQSPEDLLRNANIALHNAKNSPSEKIIVFENGMHELAMRNLSLQNDMRRGLEAHEFFIVYQPIFFLSTGELYGFEALLRWSHPQRGIVSPGEFIPAAEESGFIYELGNFALTKACNDFAKLLKTSPKDNEITLSVNISTKQLAKDNLIDIIEYAIGKSGLPPGLLILEITESSIMEYPDKSAKIIDAIKSKGIGIAVDDFGTGYSSMSVLQKLKLDKLKIDMSFVNRLTESSEDCEIVRAIITLSNSLHLQTVAEGIETSEQLQILRSLGCELGQGYLCSKPLDVKDLPLLITQNACPSLL</sequence>
<feature type="domain" description="EAL" evidence="4">
    <location>
        <begin position="504"/>
        <end position="760"/>
    </location>
</feature>
<dbReference type="InterPro" id="IPR000700">
    <property type="entry name" value="PAS-assoc_C"/>
</dbReference>
<dbReference type="PROSITE" id="PS50112">
    <property type="entry name" value="PAS"/>
    <property type="match status" value="2"/>
</dbReference>
<dbReference type="SUPFAM" id="SSF55785">
    <property type="entry name" value="PYP-like sensor domain (PAS domain)"/>
    <property type="match status" value="2"/>
</dbReference>
<dbReference type="PROSITE" id="PS50887">
    <property type="entry name" value="GGDEF"/>
    <property type="match status" value="1"/>
</dbReference>
<organism evidence="6 7">
    <name type="scientific">Solidesulfovibrio magneticus (strain ATCC 700980 / DSM 13731 / RS-1)</name>
    <name type="common">Desulfovibrio magneticus</name>
    <dbReference type="NCBI Taxonomy" id="573370"/>
    <lineage>
        <taxon>Bacteria</taxon>
        <taxon>Pseudomonadati</taxon>
        <taxon>Thermodesulfobacteriota</taxon>
        <taxon>Desulfovibrionia</taxon>
        <taxon>Desulfovibrionales</taxon>
        <taxon>Desulfovibrionaceae</taxon>
        <taxon>Solidesulfovibrio</taxon>
    </lineage>
</organism>
<dbReference type="CDD" id="cd00130">
    <property type="entry name" value="PAS"/>
    <property type="match status" value="1"/>
</dbReference>
<feature type="domain" description="GGDEF" evidence="5">
    <location>
        <begin position="363"/>
        <end position="495"/>
    </location>
</feature>
<dbReference type="CDD" id="cd01949">
    <property type="entry name" value="GGDEF"/>
    <property type="match status" value="1"/>
</dbReference>
<feature type="transmembrane region" description="Helical" evidence="1">
    <location>
        <begin position="45"/>
        <end position="62"/>
    </location>
</feature>
<dbReference type="STRING" id="573370.DMR_36460"/>
<dbReference type="InterPro" id="IPR029787">
    <property type="entry name" value="Nucleotide_cyclase"/>
</dbReference>
<protein>
    <submittedName>
        <fullName evidence="6">Signaling protein</fullName>
    </submittedName>
</protein>
<dbReference type="InterPro" id="IPR001610">
    <property type="entry name" value="PAC"/>
</dbReference>
<dbReference type="NCBIfam" id="TIGR00254">
    <property type="entry name" value="GGDEF"/>
    <property type="match status" value="1"/>
</dbReference>
<evidence type="ECO:0000256" key="1">
    <source>
        <dbReference type="SAM" id="Phobius"/>
    </source>
</evidence>
<dbReference type="Gene3D" id="3.30.70.270">
    <property type="match status" value="1"/>
</dbReference>
<reference evidence="6 7" key="1">
    <citation type="journal article" date="2009" name="Genome Res.">
        <title>Whole genome sequence of Desulfovibrio magneticus strain RS-1 revealed common gene clusters in magnetotactic bacteria.</title>
        <authorList>
            <person name="Nakazawa H."/>
            <person name="Arakaki A."/>
            <person name="Narita-Yamada S."/>
            <person name="Yashiro I."/>
            <person name="Jinno K."/>
            <person name="Aoki N."/>
            <person name="Tsuruyama A."/>
            <person name="Okamura Y."/>
            <person name="Tanikawa S."/>
            <person name="Fujita N."/>
            <person name="Takeyama H."/>
            <person name="Matsunaga T."/>
        </authorList>
    </citation>
    <scope>NUCLEOTIDE SEQUENCE [LARGE SCALE GENOMIC DNA]</scope>
    <source>
        <strain evidence="7">ATCC 700980 / DSM 13731 / RS-1</strain>
    </source>
</reference>
<feature type="transmembrane region" description="Helical" evidence="1">
    <location>
        <begin position="12"/>
        <end position="33"/>
    </location>
</feature>
<dbReference type="HOGENOM" id="CLU_000445_70_20_7"/>
<dbReference type="CDD" id="cd01948">
    <property type="entry name" value="EAL"/>
    <property type="match status" value="1"/>
</dbReference>
<evidence type="ECO:0000259" key="2">
    <source>
        <dbReference type="PROSITE" id="PS50112"/>
    </source>
</evidence>
<dbReference type="SUPFAM" id="SSF55073">
    <property type="entry name" value="Nucleotide cyclase"/>
    <property type="match status" value="1"/>
</dbReference>
<dbReference type="InterPro" id="IPR000160">
    <property type="entry name" value="GGDEF_dom"/>
</dbReference>
<keyword evidence="1" id="KW-0812">Transmembrane</keyword>
<dbReference type="OrthoDB" id="7673416at2"/>
<dbReference type="NCBIfam" id="TIGR00229">
    <property type="entry name" value="sensory_box"/>
    <property type="match status" value="2"/>
</dbReference>
<dbReference type="InterPro" id="IPR035919">
    <property type="entry name" value="EAL_sf"/>
</dbReference>
<dbReference type="PROSITE" id="PS50113">
    <property type="entry name" value="PAC"/>
    <property type="match status" value="1"/>
</dbReference>
<dbReference type="PANTHER" id="PTHR44757:SF2">
    <property type="entry name" value="BIOFILM ARCHITECTURE MAINTENANCE PROTEIN MBAA"/>
    <property type="match status" value="1"/>
</dbReference>
<evidence type="ECO:0000259" key="3">
    <source>
        <dbReference type="PROSITE" id="PS50113"/>
    </source>
</evidence>
<proteinExistence type="predicted"/>
<dbReference type="PROSITE" id="PS50883">
    <property type="entry name" value="EAL"/>
    <property type="match status" value="1"/>
</dbReference>
<dbReference type="SMART" id="SM00091">
    <property type="entry name" value="PAS"/>
    <property type="match status" value="2"/>
</dbReference>
<evidence type="ECO:0000313" key="7">
    <source>
        <dbReference type="Proteomes" id="UP000009071"/>
    </source>
</evidence>
<dbReference type="SUPFAM" id="SSF141868">
    <property type="entry name" value="EAL domain-like"/>
    <property type="match status" value="1"/>
</dbReference>